<proteinExistence type="predicted"/>
<reference evidence="1" key="1">
    <citation type="submission" date="2021-02" db="EMBL/GenBank/DDBJ databases">
        <authorList>
            <person name="Nowell W R."/>
        </authorList>
    </citation>
    <scope>NUCLEOTIDE SEQUENCE</scope>
    <source>
        <strain evidence="1">Ploen Becks lab</strain>
    </source>
</reference>
<dbReference type="Proteomes" id="UP000663879">
    <property type="component" value="Unassembled WGS sequence"/>
</dbReference>
<organism evidence="1 2">
    <name type="scientific">Brachionus calyciflorus</name>
    <dbReference type="NCBI Taxonomy" id="104777"/>
    <lineage>
        <taxon>Eukaryota</taxon>
        <taxon>Metazoa</taxon>
        <taxon>Spiralia</taxon>
        <taxon>Gnathifera</taxon>
        <taxon>Rotifera</taxon>
        <taxon>Eurotatoria</taxon>
        <taxon>Monogononta</taxon>
        <taxon>Pseudotrocha</taxon>
        <taxon>Ploima</taxon>
        <taxon>Brachionidae</taxon>
        <taxon>Brachionus</taxon>
    </lineage>
</organism>
<keyword evidence="2" id="KW-1185">Reference proteome</keyword>
<dbReference type="Gene3D" id="2.20.25.240">
    <property type="match status" value="1"/>
</dbReference>
<evidence type="ECO:0000313" key="1">
    <source>
        <dbReference type="EMBL" id="CAF0716346.1"/>
    </source>
</evidence>
<evidence type="ECO:0000313" key="2">
    <source>
        <dbReference type="Proteomes" id="UP000663879"/>
    </source>
</evidence>
<dbReference type="EMBL" id="CAJNOC010000115">
    <property type="protein sequence ID" value="CAF0716346.1"/>
    <property type="molecule type" value="Genomic_DNA"/>
</dbReference>
<dbReference type="OrthoDB" id="10491537at2759"/>
<comment type="caution">
    <text evidence="1">The sequence shown here is derived from an EMBL/GenBank/DDBJ whole genome shotgun (WGS) entry which is preliminary data.</text>
</comment>
<protein>
    <submittedName>
        <fullName evidence="1">Uncharacterized protein</fullName>
    </submittedName>
</protein>
<name>A0A813ME37_9BILA</name>
<gene>
    <name evidence="1" type="ORF">OXX778_LOCUS1686</name>
</gene>
<sequence length="86" mass="10112">MEYVPNNWFNSNHVNLENLNHDAHDLLHNGFLFKRQRININTINWLCKTGSCSGSVTIIIENFGEKDNQETVILMEYHENLPRQNN</sequence>
<dbReference type="AlphaFoldDB" id="A0A813ME37"/>
<accession>A0A813ME37</accession>